<keyword evidence="3" id="KW-1185">Reference proteome</keyword>
<feature type="transmembrane region" description="Helical" evidence="1">
    <location>
        <begin position="134"/>
        <end position="160"/>
    </location>
</feature>
<evidence type="ECO:0000313" key="3">
    <source>
        <dbReference type="Proteomes" id="UP001197974"/>
    </source>
</evidence>
<keyword evidence="1" id="KW-0472">Membrane</keyword>
<feature type="transmembrane region" description="Helical" evidence="1">
    <location>
        <begin position="7"/>
        <end position="37"/>
    </location>
</feature>
<evidence type="ECO:0000313" key="2">
    <source>
        <dbReference type="EMBL" id="WLR43955.1"/>
    </source>
</evidence>
<feature type="transmembrane region" description="Helical" evidence="1">
    <location>
        <begin position="89"/>
        <end position="114"/>
    </location>
</feature>
<keyword evidence="1" id="KW-1133">Transmembrane helix</keyword>
<sequence>MDTIIWIIIIAFFIVSFIGLIYPIIPSVLFLVGGFLVYGFYFSFTELPYSFWIVEGIFVAIIFTADYLANLYGVKRRGGSKAAIWGSTIGLLIGPFILPIIGIILGPFLGAVIAELLIHRKSLNDSIRVGVGSLIGFVSGVLAKTVIQLGMIGYFIFVLLK</sequence>
<dbReference type="PANTHER" id="PTHR39165">
    <property type="entry name" value="IG HYPOTHETICAL 17883"/>
    <property type="match status" value="1"/>
</dbReference>
<dbReference type="Proteomes" id="UP001197974">
    <property type="component" value="Chromosome"/>
</dbReference>
<proteinExistence type="predicted"/>
<dbReference type="PANTHER" id="PTHR39165:SF1">
    <property type="entry name" value="DUF456 DOMAIN-CONTAINING PROTEIN"/>
    <property type="match status" value="1"/>
</dbReference>
<accession>A0ABY9K2A5</accession>
<dbReference type="RefSeq" id="WP_226539915.1">
    <property type="nucleotide sequence ID" value="NZ_CP129013.1"/>
</dbReference>
<keyword evidence="1" id="KW-0812">Transmembrane</keyword>
<reference evidence="2 3" key="1">
    <citation type="submission" date="2023-06" db="EMBL/GenBank/DDBJ databases">
        <title>Five Gram-positive bacteria isolated from mangrove sediments in Shenzhen, Guangdong, China.</title>
        <authorList>
            <person name="Yu S."/>
            <person name="Zheng W."/>
            <person name="Huang Y."/>
        </authorList>
    </citation>
    <scope>NUCLEOTIDE SEQUENCE [LARGE SCALE GENOMIC DNA]</scope>
    <source>
        <strain evidence="2 3">SaN35-3</strain>
    </source>
</reference>
<dbReference type="EMBL" id="CP129013">
    <property type="protein sequence ID" value="WLR43955.1"/>
    <property type="molecule type" value="Genomic_DNA"/>
</dbReference>
<organism evidence="2 3">
    <name type="scientific">Bacillus carboniphilus</name>
    <dbReference type="NCBI Taxonomy" id="86663"/>
    <lineage>
        <taxon>Bacteria</taxon>
        <taxon>Bacillati</taxon>
        <taxon>Bacillota</taxon>
        <taxon>Bacilli</taxon>
        <taxon>Bacillales</taxon>
        <taxon>Bacillaceae</taxon>
        <taxon>Bacillus</taxon>
    </lineage>
</organism>
<protein>
    <submittedName>
        <fullName evidence="2">DUF456 family protein</fullName>
    </submittedName>
</protein>
<evidence type="ECO:0000256" key="1">
    <source>
        <dbReference type="SAM" id="Phobius"/>
    </source>
</evidence>
<feature type="transmembrane region" description="Helical" evidence="1">
    <location>
        <begin position="49"/>
        <end position="69"/>
    </location>
</feature>
<dbReference type="InterPro" id="IPR007403">
    <property type="entry name" value="DUF456"/>
</dbReference>
<gene>
    <name evidence="2" type="ORF">LC087_07570</name>
</gene>
<dbReference type="Pfam" id="PF04306">
    <property type="entry name" value="DUF456"/>
    <property type="match status" value="1"/>
</dbReference>
<name>A0ABY9K2A5_9BACI</name>